<dbReference type="OrthoDB" id="9121563at2"/>
<evidence type="ECO:0000256" key="4">
    <source>
        <dbReference type="ARBA" id="ARBA00022553"/>
    </source>
</evidence>
<evidence type="ECO:0000256" key="2">
    <source>
        <dbReference type="ARBA" id="ARBA00004370"/>
    </source>
</evidence>
<evidence type="ECO:0000256" key="10">
    <source>
        <dbReference type="SAM" id="Phobius"/>
    </source>
</evidence>
<comment type="subcellular location">
    <subcellularLocation>
        <location evidence="2">Membrane</location>
    </subcellularLocation>
</comment>
<dbReference type="CDD" id="cd00075">
    <property type="entry name" value="HATPase"/>
    <property type="match status" value="1"/>
</dbReference>
<keyword evidence="9 10" id="KW-0472">Membrane</keyword>
<dbReference type="PROSITE" id="PS50109">
    <property type="entry name" value="HIS_KIN"/>
    <property type="match status" value="1"/>
</dbReference>
<evidence type="ECO:0000313" key="12">
    <source>
        <dbReference type="EMBL" id="TYT25520.1"/>
    </source>
</evidence>
<name>A0A5D4XS16_9GAMM</name>
<evidence type="ECO:0000256" key="7">
    <source>
        <dbReference type="ARBA" id="ARBA00022777"/>
    </source>
</evidence>
<dbReference type="Gene3D" id="3.30.565.10">
    <property type="entry name" value="Histidine kinase-like ATPase, C-terminal domain"/>
    <property type="match status" value="1"/>
</dbReference>
<evidence type="ECO:0000313" key="13">
    <source>
        <dbReference type="Proteomes" id="UP000324973"/>
    </source>
</evidence>
<dbReference type="InterPro" id="IPR005467">
    <property type="entry name" value="His_kinase_dom"/>
</dbReference>
<dbReference type="InterPro" id="IPR036890">
    <property type="entry name" value="HATPase_C_sf"/>
</dbReference>
<dbReference type="InterPro" id="IPR004358">
    <property type="entry name" value="Sig_transdc_His_kin-like_C"/>
</dbReference>
<dbReference type="InterPro" id="IPR003594">
    <property type="entry name" value="HATPase_dom"/>
</dbReference>
<dbReference type="SUPFAM" id="SSF47384">
    <property type="entry name" value="Homodimeric domain of signal transducing histidine kinase"/>
    <property type="match status" value="1"/>
</dbReference>
<dbReference type="SMART" id="SM00388">
    <property type="entry name" value="HisKA"/>
    <property type="match status" value="1"/>
</dbReference>
<comment type="caution">
    <text evidence="12">The sequence shown here is derived from an EMBL/GenBank/DDBJ whole genome shotgun (WGS) entry which is preliminary data.</text>
</comment>
<dbReference type="SUPFAM" id="SSF55874">
    <property type="entry name" value="ATPase domain of HSP90 chaperone/DNA topoisomerase II/histidine kinase"/>
    <property type="match status" value="1"/>
</dbReference>
<dbReference type="EC" id="2.7.13.3" evidence="3"/>
<dbReference type="PRINTS" id="PR00344">
    <property type="entry name" value="BCTRLSENSOR"/>
</dbReference>
<dbReference type="SMART" id="SM00387">
    <property type="entry name" value="HATPase_c"/>
    <property type="match status" value="1"/>
</dbReference>
<dbReference type="CDD" id="cd00082">
    <property type="entry name" value="HisKA"/>
    <property type="match status" value="1"/>
</dbReference>
<keyword evidence="6 10" id="KW-0812">Transmembrane</keyword>
<dbReference type="EMBL" id="VTFT01000001">
    <property type="protein sequence ID" value="TYT25520.1"/>
    <property type="molecule type" value="Genomic_DNA"/>
</dbReference>
<gene>
    <name evidence="12" type="ORF">FZO89_04150</name>
</gene>
<accession>A0A5D4XS16</accession>
<feature type="transmembrane region" description="Helical" evidence="10">
    <location>
        <begin position="12"/>
        <end position="32"/>
    </location>
</feature>
<evidence type="ECO:0000256" key="6">
    <source>
        <dbReference type="ARBA" id="ARBA00022692"/>
    </source>
</evidence>
<comment type="catalytic activity">
    <reaction evidence="1">
        <text>ATP + protein L-histidine = ADP + protein N-phospho-L-histidine.</text>
        <dbReference type="EC" id="2.7.13.3"/>
    </reaction>
</comment>
<proteinExistence type="predicted"/>
<dbReference type="RefSeq" id="WP_149102071.1">
    <property type="nucleotide sequence ID" value="NZ_VTFT01000001.1"/>
</dbReference>
<keyword evidence="13" id="KW-1185">Reference proteome</keyword>
<evidence type="ECO:0000256" key="8">
    <source>
        <dbReference type="ARBA" id="ARBA00022989"/>
    </source>
</evidence>
<dbReference type="PANTHER" id="PTHR45436:SF16">
    <property type="entry name" value="HISTIDINE KINASE"/>
    <property type="match status" value="1"/>
</dbReference>
<keyword evidence="5" id="KW-0808">Transferase</keyword>
<dbReference type="Gene3D" id="1.10.287.130">
    <property type="match status" value="1"/>
</dbReference>
<evidence type="ECO:0000256" key="5">
    <source>
        <dbReference type="ARBA" id="ARBA00022679"/>
    </source>
</evidence>
<dbReference type="GO" id="GO:0000155">
    <property type="term" value="F:phosphorelay sensor kinase activity"/>
    <property type="evidence" value="ECO:0007669"/>
    <property type="project" value="InterPro"/>
</dbReference>
<dbReference type="GO" id="GO:0005886">
    <property type="term" value="C:plasma membrane"/>
    <property type="evidence" value="ECO:0007669"/>
    <property type="project" value="TreeGrafter"/>
</dbReference>
<evidence type="ECO:0000256" key="3">
    <source>
        <dbReference type="ARBA" id="ARBA00012438"/>
    </source>
</evidence>
<feature type="transmembrane region" description="Helical" evidence="10">
    <location>
        <begin position="133"/>
        <end position="154"/>
    </location>
</feature>
<dbReference type="Pfam" id="PF02518">
    <property type="entry name" value="HATPase_c"/>
    <property type="match status" value="1"/>
</dbReference>
<keyword evidence="8 10" id="KW-1133">Transmembrane helix</keyword>
<dbReference type="InterPro" id="IPR003661">
    <property type="entry name" value="HisK_dim/P_dom"/>
</dbReference>
<evidence type="ECO:0000256" key="1">
    <source>
        <dbReference type="ARBA" id="ARBA00000085"/>
    </source>
</evidence>
<dbReference type="InterPro" id="IPR036097">
    <property type="entry name" value="HisK_dim/P_sf"/>
</dbReference>
<protein>
    <recommendedName>
        <fullName evidence="3">histidine kinase</fullName>
        <ecNumber evidence="3">2.7.13.3</ecNumber>
    </recommendedName>
</protein>
<keyword evidence="4" id="KW-0597">Phosphoprotein</keyword>
<keyword evidence="7 12" id="KW-0418">Kinase</keyword>
<reference evidence="12 13" key="1">
    <citation type="submission" date="2019-08" db="EMBL/GenBank/DDBJ databases">
        <title>Luteimonas viscosus sp. nov., isolated from soil of a sunflower field.</title>
        <authorList>
            <person name="Jianli Z."/>
            <person name="Ying Z."/>
        </authorList>
    </citation>
    <scope>NUCLEOTIDE SEQUENCE [LARGE SCALE GENOMIC DNA]</scope>
    <source>
        <strain evidence="12 13">XBU10</strain>
    </source>
</reference>
<evidence type="ECO:0000256" key="9">
    <source>
        <dbReference type="ARBA" id="ARBA00023136"/>
    </source>
</evidence>
<dbReference type="Proteomes" id="UP000324973">
    <property type="component" value="Unassembled WGS sequence"/>
</dbReference>
<sequence length="430" mass="46769">MARSSLGRRTFGWLLGFIAIATLALFAVVHHVHERAEHAVWSALLGTEMDSIVRRMQAEPGYRWQDSDTLRLFLPGERMPPPLAGMAPGLYDAVDVEGERSAVLVRDVEGAGRLALVLDITDFEALEQLVTRWSLLAGATLALIALVMASLGTARLVRPLSRLAEDIQRLRPEATQQRVVVDGHGSSELFVIADALNGYLSRHELFVERERVFIDTASHELRTPLAVIAGATELALQQPGMPEAARTQVLRAQRTARGVEQLISLLLVLAKDPGRLAGSHDRIALDELIVEIIDDHRYLMQDKELEIEVRDLPHCEVLAPIGIVQAAIGNLLRNAIENSDQGTIRVSLSADATVTIEDPGHGMSPEEIARIYARMARGSGRDGGGIGLDLLARLCAHLGWALDISSQPGRGTRAMLALRPADGGKEAMRG</sequence>
<dbReference type="Pfam" id="PF00512">
    <property type="entry name" value="HisKA"/>
    <property type="match status" value="1"/>
</dbReference>
<feature type="domain" description="Histidine kinase" evidence="11">
    <location>
        <begin position="216"/>
        <end position="422"/>
    </location>
</feature>
<evidence type="ECO:0000259" key="11">
    <source>
        <dbReference type="PROSITE" id="PS50109"/>
    </source>
</evidence>
<dbReference type="AlphaFoldDB" id="A0A5D4XS16"/>
<dbReference type="InterPro" id="IPR050428">
    <property type="entry name" value="TCS_sensor_his_kinase"/>
</dbReference>
<organism evidence="12 13">
    <name type="scientific">Luteimonas viscosa</name>
    <dbReference type="NCBI Taxonomy" id="1132694"/>
    <lineage>
        <taxon>Bacteria</taxon>
        <taxon>Pseudomonadati</taxon>
        <taxon>Pseudomonadota</taxon>
        <taxon>Gammaproteobacteria</taxon>
        <taxon>Lysobacterales</taxon>
        <taxon>Lysobacteraceae</taxon>
        <taxon>Luteimonas</taxon>
    </lineage>
</organism>
<dbReference type="PANTHER" id="PTHR45436">
    <property type="entry name" value="SENSOR HISTIDINE KINASE YKOH"/>
    <property type="match status" value="1"/>
</dbReference>